<dbReference type="Proteomes" id="UP000307380">
    <property type="component" value="Unassembled WGS sequence"/>
</dbReference>
<comment type="caution">
    <text evidence="2">The sequence shown here is derived from an EMBL/GenBank/DDBJ whole genome shotgun (WGS) entry which is preliminary data.</text>
</comment>
<evidence type="ECO:0000313" key="3">
    <source>
        <dbReference type="Proteomes" id="UP000307380"/>
    </source>
</evidence>
<evidence type="ECO:0000313" key="2">
    <source>
        <dbReference type="EMBL" id="THG34896.1"/>
    </source>
</evidence>
<feature type="region of interest" description="Disordered" evidence="1">
    <location>
        <begin position="105"/>
        <end position="143"/>
    </location>
</feature>
<feature type="compositionally biased region" description="Basic and acidic residues" evidence="1">
    <location>
        <begin position="114"/>
        <end position="143"/>
    </location>
</feature>
<reference evidence="2 3" key="1">
    <citation type="submission" date="2019-04" db="EMBL/GenBank/DDBJ databases">
        <authorList>
            <person name="Jiang L."/>
        </authorList>
    </citation>
    <scope>NUCLEOTIDE SEQUENCE [LARGE SCALE GENOMIC DNA]</scope>
    <source>
        <strain evidence="2 3">YIM 131861</strain>
    </source>
</reference>
<accession>A0A4S4FYT2</accession>
<organism evidence="2 3">
    <name type="scientific">Orlajensenia flava</name>
    <dbReference type="NCBI Taxonomy" id="2565934"/>
    <lineage>
        <taxon>Bacteria</taxon>
        <taxon>Bacillati</taxon>
        <taxon>Actinomycetota</taxon>
        <taxon>Actinomycetes</taxon>
        <taxon>Micrococcales</taxon>
        <taxon>Microbacteriaceae</taxon>
        <taxon>Orlajensenia</taxon>
    </lineage>
</organism>
<dbReference type="RefSeq" id="WP_136421785.1">
    <property type="nucleotide sequence ID" value="NZ_SSSN01000003.1"/>
</dbReference>
<evidence type="ECO:0000256" key="1">
    <source>
        <dbReference type="SAM" id="MobiDB-lite"/>
    </source>
</evidence>
<proteinExistence type="predicted"/>
<gene>
    <name evidence="2" type="ORF">E6C70_02085</name>
</gene>
<protein>
    <submittedName>
        <fullName evidence="2">Uncharacterized protein</fullName>
    </submittedName>
</protein>
<sequence length="143" mass="15636">MADAVAPATKHDNPALTITADASLDGFDHERAIETSIVTAIELANTTRIVRSFLRRTALDHGSVSPRAERVGDPCRPLTAGSSFIGETLLHTTRSVHSGVASAAKMGATMSNKTPEEEKIVREEEEREKEKQRAEEAEERRLE</sequence>
<name>A0A4S4FYT2_9MICO</name>
<keyword evidence="3" id="KW-1185">Reference proteome</keyword>
<dbReference type="AlphaFoldDB" id="A0A4S4FYT2"/>
<dbReference type="EMBL" id="SSSN01000003">
    <property type="protein sequence ID" value="THG34896.1"/>
    <property type="molecule type" value="Genomic_DNA"/>
</dbReference>